<dbReference type="Gene3D" id="1.10.287.70">
    <property type="match status" value="1"/>
</dbReference>
<accession>A0A0E0HLZ4</accession>
<dbReference type="Proteomes" id="UP000006591">
    <property type="component" value="Chromosome 6"/>
</dbReference>
<evidence type="ECO:0000256" key="11">
    <source>
        <dbReference type="SAM" id="MobiDB-lite"/>
    </source>
</evidence>
<keyword evidence="10" id="KW-0407">Ion channel</keyword>
<keyword evidence="5" id="KW-0406">Ion transport</keyword>
<dbReference type="Gene3D" id="3.40.190.10">
    <property type="entry name" value="Periplasmic binding protein-like II"/>
    <property type="match status" value="1"/>
</dbReference>
<dbReference type="GO" id="GO:0015276">
    <property type="term" value="F:ligand-gated monoatomic ion channel activity"/>
    <property type="evidence" value="ECO:0007669"/>
    <property type="project" value="InterPro"/>
</dbReference>
<reference evidence="14" key="2">
    <citation type="submission" date="2018-04" db="EMBL/GenBank/DDBJ databases">
        <title>OnivRS2 (Oryza nivara Reference Sequence Version 2).</title>
        <authorList>
            <person name="Zhang J."/>
            <person name="Kudrna D."/>
            <person name="Lee S."/>
            <person name="Talag J."/>
            <person name="Rajasekar S."/>
            <person name="Welchert J."/>
            <person name="Hsing Y.-I."/>
            <person name="Wing R.A."/>
        </authorList>
    </citation>
    <scope>NUCLEOTIDE SEQUENCE [LARGE SCALE GENOMIC DNA]</scope>
    <source>
        <strain evidence="14">SL10</strain>
    </source>
</reference>
<evidence type="ECO:0000256" key="6">
    <source>
        <dbReference type="ARBA" id="ARBA00023136"/>
    </source>
</evidence>
<evidence type="ECO:0000313" key="14">
    <source>
        <dbReference type="EnsemblPlants" id="ONIVA06G06660.1"/>
    </source>
</evidence>
<dbReference type="SUPFAM" id="SSF53850">
    <property type="entry name" value="Periplasmic binding protein-like II"/>
    <property type="match status" value="1"/>
</dbReference>
<dbReference type="PANTHER" id="PTHR18966">
    <property type="entry name" value="IONOTROPIC GLUTAMATE RECEPTOR"/>
    <property type="match status" value="1"/>
</dbReference>
<evidence type="ECO:0000256" key="9">
    <source>
        <dbReference type="ARBA" id="ARBA00023286"/>
    </source>
</evidence>
<evidence type="ECO:0000256" key="7">
    <source>
        <dbReference type="ARBA" id="ARBA00023170"/>
    </source>
</evidence>
<dbReference type="AlphaFoldDB" id="A0A0E0HLZ4"/>
<dbReference type="STRING" id="4536.A0A0E0HLZ4"/>
<feature type="compositionally biased region" description="Polar residues" evidence="11">
    <location>
        <begin position="351"/>
        <end position="362"/>
    </location>
</feature>
<sequence length="493" mass="53032">MELGLAEDLIKNAQVQAIIVTTEAHTAVVARLRRRHRVPILAFPISGGAPPPSHHPPHHATATAPPFGADHTSAKAALTGILTAIFSSARRAGGSPPHGRRYNAGAPTGRRLDRRRLAGRRSSSSSSSGEVLRIAVPRKTGFQAFVDVRITRTPRDRTSPDTASTSSTPPWPEYGLAGSQIIKSPLSKIVVVIWCFVVLILVQSYTASLSSMLTAKRLRPSVKSLDQLLLTGDYVGYQNGSFVGSLLKKRGFMPSRLRSYGTQKEYAEALRKGSMNGGVSAIVDEIPYLTSFLSNPQYQKEFQMVNRFYKTPGFGFVFPLGSPLVHDLSTAILNLTGEPEGSKIEEKWFGSSEQSTGGDANPSSSSSSSDSNPLTLQSFSGLFIISGCISALMLLISVVNRVICAKCAKEARVHDVEHGGSTSSSSTEQSRPLQIVVDSNPEPDQAVQEVANDGCQDAQLMQASVGNERHHPVQNCINGPVPEHHPQMEMNTG</sequence>
<keyword evidence="8" id="KW-0325">Glycoprotein</keyword>
<keyword evidence="7" id="KW-0675">Receptor</keyword>
<keyword evidence="4 12" id="KW-1133">Transmembrane helix</keyword>
<dbReference type="Gramene" id="ONIVA06G06660.1">
    <property type="protein sequence ID" value="ONIVA06G06660.1"/>
    <property type="gene ID" value="ONIVA06G06660"/>
</dbReference>
<dbReference type="InterPro" id="IPR015683">
    <property type="entry name" value="Ionotropic_Glu_rcpt"/>
</dbReference>
<organism evidence="14">
    <name type="scientific">Oryza nivara</name>
    <name type="common">Indian wild rice</name>
    <name type="synonym">Oryza sativa f. spontanea</name>
    <dbReference type="NCBI Taxonomy" id="4536"/>
    <lineage>
        <taxon>Eukaryota</taxon>
        <taxon>Viridiplantae</taxon>
        <taxon>Streptophyta</taxon>
        <taxon>Embryophyta</taxon>
        <taxon>Tracheophyta</taxon>
        <taxon>Spermatophyta</taxon>
        <taxon>Magnoliopsida</taxon>
        <taxon>Liliopsida</taxon>
        <taxon>Poales</taxon>
        <taxon>Poaceae</taxon>
        <taxon>BOP clade</taxon>
        <taxon>Oryzoideae</taxon>
        <taxon>Oryzeae</taxon>
        <taxon>Oryzinae</taxon>
        <taxon>Oryza</taxon>
    </lineage>
</organism>
<evidence type="ECO:0000256" key="2">
    <source>
        <dbReference type="ARBA" id="ARBA00022448"/>
    </source>
</evidence>
<dbReference type="EnsemblPlants" id="ONIVA06G06660.1">
    <property type="protein sequence ID" value="ONIVA06G06660.1"/>
    <property type="gene ID" value="ONIVA06G06660"/>
</dbReference>
<proteinExistence type="predicted"/>
<name>A0A0E0HLZ4_ORYNI</name>
<keyword evidence="3 12" id="KW-0812">Transmembrane</keyword>
<keyword evidence="2" id="KW-0813">Transport</keyword>
<evidence type="ECO:0000313" key="15">
    <source>
        <dbReference type="Proteomes" id="UP000006591"/>
    </source>
</evidence>
<evidence type="ECO:0000256" key="8">
    <source>
        <dbReference type="ARBA" id="ARBA00023180"/>
    </source>
</evidence>
<dbReference type="Pfam" id="PF00060">
    <property type="entry name" value="Lig_chan"/>
    <property type="match status" value="1"/>
</dbReference>
<dbReference type="HOGENOM" id="CLU_007358_1_2_1"/>
<keyword evidence="9" id="KW-1071">Ligand-gated ion channel</keyword>
<dbReference type="InterPro" id="IPR001320">
    <property type="entry name" value="Iontro_rcpt_C"/>
</dbReference>
<evidence type="ECO:0000256" key="1">
    <source>
        <dbReference type="ARBA" id="ARBA00004141"/>
    </source>
</evidence>
<dbReference type="GO" id="GO:0016020">
    <property type="term" value="C:membrane"/>
    <property type="evidence" value="ECO:0007669"/>
    <property type="project" value="UniProtKB-SubCell"/>
</dbReference>
<feature type="compositionally biased region" description="Low complexity" evidence="11">
    <location>
        <begin position="120"/>
        <end position="129"/>
    </location>
</feature>
<dbReference type="FunFam" id="3.40.190.10:FF:000195">
    <property type="entry name" value="Glutamate receptor 2.7"/>
    <property type="match status" value="1"/>
</dbReference>
<feature type="domain" description="Ionotropic glutamate receptor C-terminal" evidence="13">
    <location>
        <begin position="131"/>
        <end position="351"/>
    </location>
</feature>
<evidence type="ECO:0000259" key="13">
    <source>
        <dbReference type="SMART" id="SM00079"/>
    </source>
</evidence>
<evidence type="ECO:0000256" key="12">
    <source>
        <dbReference type="SAM" id="Phobius"/>
    </source>
</evidence>
<keyword evidence="15" id="KW-1185">Reference proteome</keyword>
<dbReference type="eggNOG" id="KOG1052">
    <property type="taxonomic scope" value="Eukaryota"/>
</dbReference>
<feature type="region of interest" description="Disordered" evidence="11">
    <location>
        <begin position="89"/>
        <end position="130"/>
    </location>
</feature>
<evidence type="ECO:0000256" key="5">
    <source>
        <dbReference type="ARBA" id="ARBA00023065"/>
    </source>
</evidence>
<evidence type="ECO:0000256" key="4">
    <source>
        <dbReference type="ARBA" id="ARBA00022989"/>
    </source>
</evidence>
<feature type="region of interest" description="Disordered" evidence="11">
    <location>
        <begin position="151"/>
        <end position="171"/>
    </location>
</feature>
<reference evidence="14" key="1">
    <citation type="submission" date="2015-04" db="UniProtKB">
        <authorList>
            <consortium name="EnsemblPlants"/>
        </authorList>
    </citation>
    <scope>IDENTIFICATION</scope>
    <source>
        <strain evidence="14">SL10</strain>
    </source>
</reference>
<feature type="region of interest" description="Disordered" evidence="11">
    <location>
        <begin position="350"/>
        <end position="372"/>
    </location>
</feature>
<evidence type="ECO:0000256" key="10">
    <source>
        <dbReference type="ARBA" id="ARBA00023303"/>
    </source>
</evidence>
<evidence type="ECO:0000256" key="3">
    <source>
        <dbReference type="ARBA" id="ARBA00022692"/>
    </source>
</evidence>
<protein>
    <recommendedName>
        <fullName evidence="13">Ionotropic glutamate receptor C-terminal domain-containing protein</fullName>
    </recommendedName>
</protein>
<dbReference type="SMART" id="SM00079">
    <property type="entry name" value="PBPe"/>
    <property type="match status" value="1"/>
</dbReference>
<feature type="transmembrane region" description="Helical" evidence="12">
    <location>
        <begin position="379"/>
        <end position="399"/>
    </location>
</feature>
<feature type="region of interest" description="Disordered" evidence="11">
    <location>
        <begin position="44"/>
        <end position="71"/>
    </location>
</feature>
<comment type="subcellular location">
    <subcellularLocation>
        <location evidence="1">Membrane</location>
        <topology evidence="1">Multi-pass membrane protein</topology>
    </subcellularLocation>
</comment>
<keyword evidence="6 12" id="KW-0472">Membrane</keyword>